<evidence type="ECO:0008006" key="5">
    <source>
        <dbReference type="Google" id="ProtNLM"/>
    </source>
</evidence>
<keyword evidence="4" id="KW-1185">Reference proteome</keyword>
<gene>
    <name evidence="3" type="primary">Cnig_chr_IV.g15988</name>
    <name evidence="3" type="ORF">B9Z55_015988</name>
</gene>
<evidence type="ECO:0000259" key="2">
    <source>
        <dbReference type="PROSITE" id="PS50056"/>
    </source>
</evidence>
<dbReference type="Proteomes" id="UP000230233">
    <property type="component" value="Chromosome IV"/>
</dbReference>
<dbReference type="AlphaFoldDB" id="A0A2G5UCS2"/>
<reference evidence="4" key="1">
    <citation type="submission" date="2017-10" db="EMBL/GenBank/DDBJ databases">
        <title>Rapid genome shrinkage in a self-fertile nematode reveals novel sperm competition proteins.</title>
        <authorList>
            <person name="Yin D."/>
            <person name="Schwarz E.M."/>
            <person name="Thomas C.G."/>
            <person name="Felde R.L."/>
            <person name="Korf I.F."/>
            <person name="Cutter A.D."/>
            <person name="Schartner C.M."/>
            <person name="Ralston E.J."/>
            <person name="Meyer B.J."/>
            <person name="Haag E.S."/>
        </authorList>
    </citation>
    <scope>NUCLEOTIDE SEQUENCE [LARGE SCALE GENOMIC DNA]</scope>
    <source>
        <strain evidence="4">JU1422</strain>
    </source>
</reference>
<dbReference type="InterPro" id="IPR029021">
    <property type="entry name" value="Prot-tyrosine_phosphatase-like"/>
</dbReference>
<dbReference type="Gene3D" id="3.90.190.10">
    <property type="entry name" value="Protein tyrosine phosphatase superfamily"/>
    <property type="match status" value="1"/>
</dbReference>
<evidence type="ECO:0000259" key="1">
    <source>
        <dbReference type="PROSITE" id="PS50055"/>
    </source>
</evidence>
<comment type="caution">
    <text evidence="3">The sequence shown here is derived from an EMBL/GenBank/DDBJ whole genome shotgun (WGS) entry which is preliminary data.</text>
</comment>
<dbReference type="EMBL" id="PDUG01000004">
    <property type="protein sequence ID" value="PIC37320.1"/>
    <property type="molecule type" value="Genomic_DNA"/>
</dbReference>
<dbReference type="PROSITE" id="PS50055">
    <property type="entry name" value="TYR_PHOSPHATASE_PTP"/>
    <property type="match status" value="1"/>
</dbReference>
<sequence>MFTRPTKSFFSAKDAKPKFLTHFQYLGWPMNSCPDNHKDACTIMRMVRHSKKPIIVHCSTGLDQTIAFIGLHFGLAGVKKDSKRLMITFIIELIRLRWKGIQNPLMMYWMEVGIVYMLILDVEHHKTPISMKEYTKLEKNLKIARKGYKDCSYERDDEPTSPPEASED</sequence>
<feature type="domain" description="Tyrosine-protein phosphatase" evidence="1">
    <location>
        <begin position="13"/>
        <end position="122"/>
    </location>
</feature>
<dbReference type="PANTHER" id="PTHR46163">
    <property type="entry name" value="TYROSINE-PROTEIN PHOSPHATASE-RELATED"/>
    <property type="match status" value="1"/>
</dbReference>
<dbReference type="InterPro" id="IPR052782">
    <property type="entry name" value="Oocyte-zygote_transition_reg"/>
</dbReference>
<evidence type="ECO:0000313" key="4">
    <source>
        <dbReference type="Proteomes" id="UP000230233"/>
    </source>
</evidence>
<dbReference type="SUPFAM" id="SSF52799">
    <property type="entry name" value="(Phosphotyrosine protein) phosphatases II"/>
    <property type="match status" value="1"/>
</dbReference>
<dbReference type="InterPro" id="IPR003595">
    <property type="entry name" value="Tyr_Pase_cat"/>
</dbReference>
<accession>A0A2G5UCS2</accession>
<feature type="domain" description="Tyrosine specific protein phosphatases" evidence="2">
    <location>
        <begin position="38"/>
        <end position="109"/>
    </location>
</feature>
<dbReference type="PRINTS" id="PR00700">
    <property type="entry name" value="PRTYPHPHTASE"/>
</dbReference>
<evidence type="ECO:0000313" key="3">
    <source>
        <dbReference type="EMBL" id="PIC37320.1"/>
    </source>
</evidence>
<name>A0A2G5UCS2_9PELO</name>
<dbReference type="Pfam" id="PF00102">
    <property type="entry name" value="Y_phosphatase"/>
    <property type="match status" value="1"/>
</dbReference>
<protein>
    <recommendedName>
        <fullName evidence="5">Tyrosine specific protein phosphatases domain-containing protein</fullName>
    </recommendedName>
</protein>
<dbReference type="InterPro" id="IPR000242">
    <property type="entry name" value="PTP_cat"/>
</dbReference>
<organism evidence="3 4">
    <name type="scientific">Caenorhabditis nigoni</name>
    <dbReference type="NCBI Taxonomy" id="1611254"/>
    <lineage>
        <taxon>Eukaryota</taxon>
        <taxon>Metazoa</taxon>
        <taxon>Ecdysozoa</taxon>
        <taxon>Nematoda</taxon>
        <taxon>Chromadorea</taxon>
        <taxon>Rhabditida</taxon>
        <taxon>Rhabditina</taxon>
        <taxon>Rhabditomorpha</taxon>
        <taxon>Rhabditoidea</taxon>
        <taxon>Rhabditidae</taxon>
        <taxon>Peloderinae</taxon>
        <taxon>Caenorhabditis</taxon>
    </lineage>
</organism>
<dbReference type="SMART" id="SM00404">
    <property type="entry name" value="PTPc_motif"/>
    <property type="match status" value="1"/>
</dbReference>
<dbReference type="InterPro" id="IPR000387">
    <property type="entry name" value="Tyr_Pase_dom"/>
</dbReference>
<dbReference type="GO" id="GO:0004725">
    <property type="term" value="F:protein tyrosine phosphatase activity"/>
    <property type="evidence" value="ECO:0007669"/>
    <property type="project" value="InterPro"/>
</dbReference>
<dbReference type="PROSITE" id="PS50056">
    <property type="entry name" value="TYR_PHOSPHATASE_2"/>
    <property type="match status" value="1"/>
</dbReference>
<proteinExistence type="predicted"/>